<proteinExistence type="inferred from homology"/>
<dbReference type="InterPro" id="IPR029045">
    <property type="entry name" value="ClpP/crotonase-like_dom_sf"/>
</dbReference>
<comment type="caution">
    <text evidence="6">The sequence shown here is derived from an EMBL/GenBank/DDBJ whole genome shotgun (WGS) entry which is preliminary data.</text>
</comment>
<dbReference type="GO" id="GO:0006574">
    <property type="term" value="P:L-valine catabolic process"/>
    <property type="evidence" value="ECO:0000318"/>
    <property type="project" value="GO_Central"/>
</dbReference>
<name>A0A0K9PB88_ZOSMR</name>
<dbReference type="STRING" id="29655.A0A0K9PB88"/>
<dbReference type="OrthoDB" id="16820at2759"/>
<comment type="pathway">
    <text evidence="4">Amino-acid degradation; L-valine degradation.</text>
</comment>
<comment type="similarity">
    <text evidence="4">Belongs to the enoyl-CoA hydratase/isomerase family.</text>
</comment>
<dbReference type="EMBL" id="LFYR01000981">
    <property type="protein sequence ID" value="KMZ66219.1"/>
    <property type="molecule type" value="Genomic_DNA"/>
</dbReference>
<sequence>MYACGLATHIVASKDLLMLEDKLVEADSSDDHTISTIINSFSHMIPLKQNSAYNMMDVINKCFSKATVEEIIVSLEHEVVHHPKEWIKNALRLLKKASPTSLKICLKLIREGRMLGINECLKKEYRVVSHIMRFDVTKDYFEGVRALLLDKDNDPKVINNFGNHT</sequence>
<organism evidence="6 7">
    <name type="scientific">Zostera marina</name>
    <name type="common">Eelgrass</name>
    <dbReference type="NCBI Taxonomy" id="29655"/>
    <lineage>
        <taxon>Eukaryota</taxon>
        <taxon>Viridiplantae</taxon>
        <taxon>Streptophyta</taxon>
        <taxon>Embryophyta</taxon>
        <taxon>Tracheophyta</taxon>
        <taxon>Spermatophyta</taxon>
        <taxon>Magnoliopsida</taxon>
        <taxon>Liliopsida</taxon>
        <taxon>Zosteraceae</taxon>
        <taxon>Zostera</taxon>
    </lineage>
</organism>
<evidence type="ECO:0000313" key="6">
    <source>
        <dbReference type="EMBL" id="KMZ66219.1"/>
    </source>
</evidence>
<evidence type="ECO:0000256" key="3">
    <source>
        <dbReference type="ARBA" id="ARBA00022801"/>
    </source>
</evidence>
<evidence type="ECO:0000256" key="4">
    <source>
        <dbReference type="RuleBase" id="RU369070"/>
    </source>
</evidence>
<evidence type="ECO:0000256" key="1">
    <source>
        <dbReference type="ARBA" id="ARBA00001709"/>
    </source>
</evidence>
<dbReference type="AlphaFoldDB" id="A0A0K9PB88"/>
<dbReference type="InterPro" id="IPR032259">
    <property type="entry name" value="HIBYL-CoA-H"/>
</dbReference>
<keyword evidence="7" id="KW-1185">Reference proteome</keyword>
<protein>
    <recommendedName>
        <fullName evidence="2 4">3-hydroxyisobutyryl-CoA hydrolase</fullName>
        <shortName evidence="4">HIB-CoA hydrolase</shortName>
        <shortName evidence="4">HIBYL-CoA-H</shortName>
        <ecNumber evidence="2 4">3.1.2.4</ecNumber>
    </recommendedName>
    <alternativeName>
        <fullName evidence="4">3-hydroxyisobutyryl-coenzyme A hydrolase</fullName>
    </alternativeName>
</protein>
<reference evidence="7" key="1">
    <citation type="journal article" date="2016" name="Nature">
        <title>The genome of the seagrass Zostera marina reveals angiosperm adaptation to the sea.</title>
        <authorList>
            <person name="Olsen J.L."/>
            <person name="Rouze P."/>
            <person name="Verhelst B."/>
            <person name="Lin Y.-C."/>
            <person name="Bayer T."/>
            <person name="Collen J."/>
            <person name="Dattolo E."/>
            <person name="De Paoli E."/>
            <person name="Dittami S."/>
            <person name="Maumus F."/>
            <person name="Michel G."/>
            <person name="Kersting A."/>
            <person name="Lauritano C."/>
            <person name="Lohaus R."/>
            <person name="Toepel M."/>
            <person name="Tonon T."/>
            <person name="Vanneste K."/>
            <person name="Amirebrahimi M."/>
            <person name="Brakel J."/>
            <person name="Bostroem C."/>
            <person name="Chovatia M."/>
            <person name="Grimwood J."/>
            <person name="Jenkins J.W."/>
            <person name="Jueterbock A."/>
            <person name="Mraz A."/>
            <person name="Stam W.T."/>
            <person name="Tice H."/>
            <person name="Bornberg-Bauer E."/>
            <person name="Green P.J."/>
            <person name="Pearson G.A."/>
            <person name="Procaccini G."/>
            <person name="Duarte C.M."/>
            <person name="Schmutz J."/>
            <person name="Reusch T.B.H."/>
            <person name="Van de Peer Y."/>
        </authorList>
    </citation>
    <scope>NUCLEOTIDE SEQUENCE [LARGE SCALE GENOMIC DNA]</scope>
    <source>
        <strain evidence="7">cv. Finnish</strain>
    </source>
</reference>
<comment type="function">
    <text evidence="4">Hydrolyzes 3-hydroxyisobutyryl-CoA (HIBYL-CoA), a saline catabolite. Has high activity toward isobutyryl-CoA. Could be an isobutyryl-CoA dehydrogenase that functions in valine catabolism.</text>
</comment>
<evidence type="ECO:0000256" key="2">
    <source>
        <dbReference type="ARBA" id="ARBA00011915"/>
    </source>
</evidence>
<dbReference type="OMA" id="LETINQC"/>
<gene>
    <name evidence="6" type="ORF">ZOSMA_2G02290</name>
</gene>
<dbReference type="Proteomes" id="UP000036987">
    <property type="component" value="Unassembled WGS sequence"/>
</dbReference>
<dbReference type="SUPFAM" id="SSF52096">
    <property type="entry name" value="ClpP/crotonase"/>
    <property type="match status" value="1"/>
</dbReference>
<keyword evidence="3 4" id="KW-0378">Hydrolase</keyword>
<dbReference type="EC" id="3.1.2.4" evidence="2 4"/>
<evidence type="ECO:0000259" key="5">
    <source>
        <dbReference type="Pfam" id="PF16113"/>
    </source>
</evidence>
<comment type="catalytic activity">
    <reaction evidence="1 4">
        <text>3-hydroxy-2-methylpropanoyl-CoA + H2O = 3-hydroxy-2-methylpropanoate + CoA + H(+)</text>
        <dbReference type="Rhea" id="RHEA:20888"/>
        <dbReference type="ChEBI" id="CHEBI:11805"/>
        <dbReference type="ChEBI" id="CHEBI:15377"/>
        <dbReference type="ChEBI" id="CHEBI:15378"/>
        <dbReference type="ChEBI" id="CHEBI:57287"/>
        <dbReference type="ChEBI" id="CHEBI:57340"/>
        <dbReference type="EC" id="3.1.2.4"/>
    </reaction>
</comment>
<dbReference type="PANTHER" id="PTHR43176:SF3">
    <property type="entry name" value="3-HYDROXYISOBUTYRYL-COA HYDROLASE, MITOCHONDRIAL"/>
    <property type="match status" value="1"/>
</dbReference>
<dbReference type="GO" id="GO:0003860">
    <property type="term" value="F:3-hydroxyisobutyryl-CoA hydrolase activity"/>
    <property type="evidence" value="ECO:0000318"/>
    <property type="project" value="GO_Central"/>
</dbReference>
<feature type="domain" description="Enoyl-CoA hydratase/isomerase" evidence="5">
    <location>
        <begin position="1"/>
        <end position="156"/>
    </location>
</feature>
<evidence type="ECO:0000313" key="7">
    <source>
        <dbReference type="Proteomes" id="UP000036987"/>
    </source>
</evidence>
<dbReference type="Pfam" id="PF16113">
    <property type="entry name" value="ECH_2"/>
    <property type="match status" value="1"/>
</dbReference>
<dbReference type="Gene3D" id="3.90.226.10">
    <property type="entry name" value="2-enoyl-CoA Hydratase, Chain A, domain 1"/>
    <property type="match status" value="1"/>
</dbReference>
<dbReference type="InterPro" id="IPR045004">
    <property type="entry name" value="ECH_dom"/>
</dbReference>
<dbReference type="PANTHER" id="PTHR43176">
    <property type="entry name" value="3-HYDROXYISOBUTYRYL-COA HYDROLASE-RELATED"/>
    <property type="match status" value="1"/>
</dbReference>
<accession>A0A0K9PB88</accession>